<accession>A0A934VS03</accession>
<dbReference type="Proteomes" id="UP000617628">
    <property type="component" value="Unassembled WGS sequence"/>
</dbReference>
<dbReference type="Gene3D" id="2.30.42.10">
    <property type="match status" value="1"/>
</dbReference>
<reference evidence="2" key="1">
    <citation type="submission" date="2021-01" db="EMBL/GenBank/DDBJ databases">
        <title>Modified the classification status of verrucomicrobia.</title>
        <authorList>
            <person name="Feng X."/>
        </authorList>
    </citation>
    <scope>NUCLEOTIDE SEQUENCE</scope>
    <source>
        <strain evidence="2">KCTC 13126</strain>
    </source>
</reference>
<dbReference type="InterPro" id="IPR036034">
    <property type="entry name" value="PDZ_sf"/>
</dbReference>
<proteinExistence type="predicted"/>
<dbReference type="InterPro" id="IPR001478">
    <property type="entry name" value="PDZ"/>
</dbReference>
<dbReference type="InterPro" id="IPR041489">
    <property type="entry name" value="PDZ_6"/>
</dbReference>
<dbReference type="PROSITE" id="PS50106">
    <property type="entry name" value="PDZ"/>
    <property type="match status" value="1"/>
</dbReference>
<gene>
    <name evidence="2" type="ORF">JIN87_14140</name>
</gene>
<evidence type="ECO:0000259" key="1">
    <source>
        <dbReference type="PROSITE" id="PS50106"/>
    </source>
</evidence>
<dbReference type="PROSITE" id="PS51257">
    <property type="entry name" value="PROKAR_LIPOPROTEIN"/>
    <property type="match status" value="1"/>
</dbReference>
<dbReference type="EMBL" id="JAENIL010000025">
    <property type="protein sequence ID" value="MBK1878014.1"/>
    <property type="molecule type" value="Genomic_DNA"/>
</dbReference>
<feature type="domain" description="PDZ" evidence="1">
    <location>
        <begin position="112"/>
        <end position="142"/>
    </location>
</feature>
<comment type="caution">
    <text evidence="2">The sequence shown here is derived from an EMBL/GenBank/DDBJ whole genome shotgun (WGS) entry which is preliminary data.</text>
</comment>
<dbReference type="SUPFAM" id="SSF50156">
    <property type="entry name" value="PDZ domain-like"/>
    <property type="match status" value="1"/>
</dbReference>
<protein>
    <submittedName>
        <fullName evidence="2">PDZ domain-containing protein</fullName>
    </submittedName>
</protein>
<dbReference type="AlphaFoldDB" id="A0A934VS03"/>
<dbReference type="Pfam" id="PF17820">
    <property type="entry name" value="PDZ_6"/>
    <property type="match status" value="1"/>
</dbReference>
<sequence length="376" mass="42201">MGVDFHRTLVRSGFFAGALLLLAGCETSRTELLEQEAEMKRQSLLTAKTRELLRIQDAEARVWDVLHPLMEEAANYQSSETYGYLGAVFVSEEFYPFRLRNALRRYSIGPYVSVSQVFPDSPAERADLREGDQILSVNGKRVPRWGRAARYASVRMKRDLVPGEVNEIKVRRGEETFSVSVTPEKAAYYSVIVSPESHVDIRPDGEVIWLSLAMVEDLADPSDFAYACSFALAQSIMRHPEKRRKNLWIGSTMDLAIIATGIPSIGVLGNASAKSKQRLFDVEADLIALYLLAAQGYDLANYPKFWEKQFPKQRYSGMLEKEDALRLEVQHQIIASIDAKRASGAFIFPEEYLAGDASEVVLQPFAGATERRSMGK</sequence>
<evidence type="ECO:0000313" key="2">
    <source>
        <dbReference type="EMBL" id="MBK1878014.1"/>
    </source>
</evidence>
<dbReference type="SMART" id="SM00228">
    <property type="entry name" value="PDZ"/>
    <property type="match status" value="1"/>
</dbReference>
<keyword evidence="3" id="KW-1185">Reference proteome</keyword>
<name>A0A934VS03_9BACT</name>
<evidence type="ECO:0000313" key="3">
    <source>
        <dbReference type="Proteomes" id="UP000617628"/>
    </source>
</evidence>
<organism evidence="2 3">
    <name type="scientific">Pelagicoccus mobilis</name>
    <dbReference type="NCBI Taxonomy" id="415221"/>
    <lineage>
        <taxon>Bacteria</taxon>
        <taxon>Pseudomonadati</taxon>
        <taxon>Verrucomicrobiota</taxon>
        <taxon>Opitutia</taxon>
        <taxon>Puniceicoccales</taxon>
        <taxon>Pelagicoccaceae</taxon>
        <taxon>Pelagicoccus</taxon>
    </lineage>
</organism>